<protein>
    <submittedName>
        <fullName evidence="1">Uncharacterized protein</fullName>
    </submittedName>
</protein>
<reference evidence="1 2" key="1">
    <citation type="journal article" date="2017" name="Antonie Van Leeuwenhoek">
        <title>Rhizobium rhizosphaerae sp. nov., a novel species isolated from rice rhizosphere.</title>
        <authorList>
            <person name="Zhao J.J."/>
            <person name="Zhang J."/>
            <person name="Zhang R.J."/>
            <person name="Zhang C.W."/>
            <person name="Yin H.Q."/>
            <person name="Zhang X.X."/>
        </authorList>
    </citation>
    <scope>NUCLEOTIDE SEQUENCE [LARGE SCALE GENOMIC DNA]</scope>
    <source>
        <strain evidence="1 2">KMM 241</strain>
    </source>
</reference>
<comment type="caution">
    <text evidence="1">The sequence shown here is derived from an EMBL/GenBank/DDBJ whole genome shotgun (WGS) entry which is preliminary data.</text>
</comment>
<organism evidence="1 2">
    <name type="scientific">Paraglaciecola mesophila KMM 241</name>
    <dbReference type="NCBI Taxonomy" id="1128912"/>
    <lineage>
        <taxon>Bacteria</taxon>
        <taxon>Pseudomonadati</taxon>
        <taxon>Pseudomonadota</taxon>
        <taxon>Gammaproteobacteria</taxon>
        <taxon>Alteromonadales</taxon>
        <taxon>Alteromonadaceae</taxon>
        <taxon>Paraglaciecola</taxon>
    </lineage>
</organism>
<dbReference type="Proteomes" id="UP000006263">
    <property type="component" value="Unassembled WGS sequence"/>
</dbReference>
<name>K6ZHN0_9ALTE</name>
<dbReference type="EMBL" id="BAEP01000007">
    <property type="protein sequence ID" value="GAC22880.1"/>
    <property type="molecule type" value="Genomic_DNA"/>
</dbReference>
<sequence length="41" mass="4572">MNELFRVVTSVEHCVFHSSIVFNLSKGLTLKSPVNNLPDKA</sequence>
<gene>
    <name evidence="1" type="ORF">GMES_0574</name>
</gene>
<proteinExistence type="predicted"/>
<evidence type="ECO:0000313" key="2">
    <source>
        <dbReference type="Proteomes" id="UP000006263"/>
    </source>
</evidence>
<evidence type="ECO:0000313" key="1">
    <source>
        <dbReference type="EMBL" id="GAC22880.1"/>
    </source>
</evidence>
<accession>K6ZHN0</accession>
<dbReference type="AlphaFoldDB" id="K6ZHN0"/>